<feature type="transmembrane region" description="Helical" evidence="9">
    <location>
        <begin position="142"/>
        <end position="164"/>
    </location>
</feature>
<evidence type="ECO:0000256" key="3">
    <source>
        <dbReference type="ARBA" id="ARBA00022448"/>
    </source>
</evidence>
<evidence type="ECO:0000256" key="7">
    <source>
        <dbReference type="ARBA" id="ARBA00023136"/>
    </source>
</evidence>
<comment type="subcellular location">
    <subcellularLocation>
        <location evidence="1">Cell membrane</location>
        <topology evidence="1">Multi-pass membrane protein</topology>
    </subcellularLocation>
</comment>
<dbReference type="InterPro" id="IPR037294">
    <property type="entry name" value="ABC_BtuC-like"/>
</dbReference>
<evidence type="ECO:0000256" key="4">
    <source>
        <dbReference type="ARBA" id="ARBA00022475"/>
    </source>
</evidence>
<feature type="transmembrane region" description="Helical" evidence="9">
    <location>
        <begin position="291"/>
        <end position="318"/>
    </location>
</feature>
<feature type="region of interest" description="Disordered" evidence="8">
    <location>
        <begin position="1"/>
        <end position="45"/>
    </location>
</feature>
<dbReference type="Pfam" id="PF01032">
    <property type="entry name" value="FecCD"/>
    <property type="match status" value="1"/>
</dbReference>
<dbReference type="Proteomes" id="UP000291758">
    <property type="component" value="Chromosome"/>
</dbReference>
<evidence type="ECO:0000313" key="11">
    <source>
        <dbReference type="Proteomes" id="UP000291758"/>
    </source>
</evidence>
<evidence type="ECO:0000256" key="2">
    <source>
        <dbReference type="ARBA" id="ARBA00007935"/>
    </source>
</evidence>
<evidence type="ECO:0000313" key="10">
    <source>
        <dbReference type="EMBL" id="QAY62148.1"/>
    </source>
</evidence>
<comment type="similarity">
    <text evidence="2">Belongs to the binding-protein-dependent transport system permease family. FecCD subfamily.</text>
</comment>
<reference evidence="10 11" key="1">
    <citation type="submission" date="2019-01" db="EMBL/GenBank/DDBJ databases">
        <title>Genome sequencing of strain 2JSPR-7.</title>
        <authorList>
            <person name="Heo J."/>
            <person name="Kim S.-J."/>
            <person name="Kim J.-S."/>
            <person name="Hong S.-B."/>
            <person name="Kwon S.-W."/>
        </authorList>
    </citation>
    <scope>NUCLEOTIDE SEQUENCE [LARGE SCALE GENOMIC DNA]</scope>
    <source>
        <strain evidence="10 11">2JSPR-7</strain>
    </source>
</reference>
<proteinExistence type="inferred from homology"/>
<dbReference type="InterPro" id="IPR000522">
    <property type="entry name" value="ABC_transptr_permease_BtuC"/>
</dbReference>
<evidence type="ECO:0000256" key="1">
    <source>
        <dbReference type="ARBA" id="ARBA00004651"/>
    </source>
</evidence>
<sequence length="387" mass="38696">MASTLDRARPAYRPGTRPDDLAPDPAPDPASDPSVGPARDRAHGTSRRRVPAAVVLLIGVALTLVALAVSVSVGAAGVGPATMWRAVQAVALGHEPTGDLASAYAVLTGLRLPRAVLALTAGASLALAGVLMQALLHNPLVSPFTLGVSPAAAFGAAAAILVLGPSASGGVVALAAFSVALGVSGALLGVSAARGLGAATLLLLGIALTQLFEALTSALQFTADENTLQRIVRWTFGSVNEARWTDVGLVALVLAVAAPVALWFAVRLNAVAFAGDDAATSLGVHVPALRVGLITVSVLLAAVVVSTCGIIGFVGLVAPHIARLALGADHRVLIPASMIAGGLLLLVSDTIGRTIIAPAVVPVGIVVAVVGAPVFIQLVLRRRRAAA</sequence>
<dbReference type="KEGG" id="xyl:ET495_01370"/>
<keyword evidence="3" id="KW-0813">Transport</keyword>
<dbReference type="EMBL" id="CP035495">
    <property type="protein sequence ID" value="QAY62148.1"/>
    <property type="molecule type" value="Genomic_DNA"/>
</dbReference>
<feature type="transmembrane region" description="Helical" evidence="9">
    <location>
        <begin position="199"/>
        <end position="223"/>
    </location>
</feature>
<feature type="transmembrane region" description="Helical" evidence="9">
    <location>
        <begin position="244"/>
        <end position="266"/>
    </location>
</feature>
<dbReference type="Gene3D" id="1.10.3470.10">
    <property type="entry name" value="ABC transporter involved in vitamin B12 uptake, BtuC"/>
    <property type="match status" value="1"/>
</dbReference>
<dbReference type="OrthoDB" id="9782305at2"/>
<protein>
    <submittedName>
        <fullName evidence="10">Iron ABC transporter permease</fullName>
    </submittedName>
</protein>
<dbReference type="GO" id="GO:0022857">
    <property type="term" value="F:transmembrane transporter activity"/>
    <property type="evidence" value="ECO:0007669"/>
    <property type="project" value="InterPro"/>
</dbReference>
<dbReference type="GO" id="GO:0033214">
    <property type="term" value="P:siderophore-iron import into cell"/>
    <property type="evidence" value="ECO:0007669"/>
    <property type="project" value="TreeGrafter"/>
</dbReference>
<dbReference type="PANTHER" id="PTHR30472">
    <property type="entry name" value="FERRIC ENTEROBACTIN TRANSPORT SYSTEM PERMEASE PROTEIN"/>
    <property type="match status" value="1"/>
</dbReference>
<gene>
    <name evidence="10" type="ORF">ET495_01370</name>
</gene>
<accession>A0A4P6EVU2</accession>
<evidence type="ECO:0000256" key="9">
    <source>
        <dbReference type="SAM" id="Phobius"/>
    </source>
</evidence>
<evidence type="ECO:0000256" key="8">
    <source>
        <dbReference type="SAM" id="MobiDB-lite"/>
    </source>
</evidence>
<dbReference type="FunFam" id="1.10.3470.10:FF:000001">
    <property type="entry name" value="Vitamin B12 ABC transporter permease BtuC"/>
    <property type="match status" value="1"/>
</dbReference>
<keyword evidence="5 9" id="KW-0812">Transmembrane</keyword>
<keyword evidence="4" id="KW-1003">Cell membrane</keyword>
<feature type="transmembrane region" description="Helical" evidence="9">
    <location>
        <begin position="171"/>
        <end position="193"/>
    </location>
</feature>
<keyword evidence="6 9" id="KW-1133">Transmembrane helix</keyword>
<organism evidence="10 11">
    <name type="scientific">Xylanimonas allomyrinae</name>
    <dbReference type="NCBI Taxonomy" id="2509459"/>
    <lineage>
        <taxon>Bacteria</taxon>
        <taxon>Bacillati</taxon>
        <taxon>Actinomycetota</taxon>
        <taxon>Actinomycetes</taxon>
        <taxon>Micrococcales</taxon>
        <taxon>Promicromonosporaceae</taxon>
        <taxon>Xylanimonas</taxon>
    </lineage>
</organism>
<feature type="transmembrane region" description="Helical" evidence="9">
    <location>
        <begin position="115"/>
        <end position="136"/>
    </location>
</feature>
<dbReference type="GO" id="GO:0005886">
    <property type="term" value="C:plasma membrane"/>
    <property type="evidence" value="ECO:0007669"/>
    <property type="project" value="UniProtKB-SubCell"/>
</dbReference>
<dbReference type="CDD" id="cd06550">
    <property type="entry name" value="TM_ABC_iron-siderophores_like"/>
    <property type="match status" value="1"/>
</dbReference>
<keyword evidence="7 9" id="KW-0472">Membrane</keyword>
<evidence type="ECO:0000256" key="5">
    <source>
        <dbReference type="ARBA" id="ARBA00022692"/>
    </source>
</evidence>
<dbReference type="PANTHER" id="PTHR30472:SF25">
    <property type="entry name" value="ABC TRANSPORTER PERMEASE PROTEIN MJ0876-RELATED"/>
    <property type="match status" value="1"/>
</dbReference>
<feature type="transmembrane region" description="Helical" evidence="9">
    <location>
        <begin position="359"/>
        <end position="380"/>
    </location>
</feature>
<dbReference type="AlphaFoldDB" id="A0A4P6EVU2"/>
<feature type="transmembrane region" description="Helical" evidence="9">
    <location>
        <begin position="53"/>
        <end position="78"/>
    </location>
</feature>
<dbReference type="RefSeq" id="WP_129202008.1">
    <property type="nucleotide sequence ID" value="NZ_CP035495.1"/>
</dbReference>
<name>A0A4P6EVU2_9MICO</name>
<keyword evidence="11" id="KW-1185">Reference proteome</keyword>
<evidence type="ECO:0000256" key="6">
    <source>
        <dbReference type="ARBA" id="ARBA00022989"/>
    </source>
</evidence>
<dbReference type="SUPFAM" id="SSF81345">
    <property type="entry name" value="ABC transporter involved in vitamin B12 uptake, BtuC"/>
    <property type="match status" value="1"/>
</dbReference>